<feature type="domain" description="C-type lectin" evidence="1">
    <location>
        <begin position="1"/>
        <end position="74"/>
    </location>
</feature>
<dbReference type="InterPro" id="IPR050111">
    <property type="entry name" value="C-type_lectin/snaclec_domain"/>
</dbReference>
<evidence type="ECO:0000313" key="2">
    <source>
        <dbReference type="Proteomes" id="UP000887540"/>
    </source>
</evidence>
<evidence type="ECO:0000259" key="1">
    <source>
        <dbReference type="PROSITE" id="PS50041"/>
    </source>
</evidence>
<dbReference type="InterPro" id="IPR001304">
    <property type="entry name" value="C-type_lectin-like"/>
</dbReference>
<dbReference type="Pfam" id="PF00059">
    <property type="entry name" value="Lectin_C"/>
    <property type="match status" value="2"/>
</dbReference>
<protein>
    <submittedName>
        <fullName evidence="3">C-type lectin domain-containing protein</fullName>
    </submittedName>
</protein>
<sequence length="194" mass="22399">MLGYENYWIGGMANFDQYQNISFWEWIDYGSFKYTNWAPAQPIKTDPSQCLAQNAGNSQWYAVDCGSQKNYICEYSNSSKMSCPSPDWIHITAFGEKCIGMFDMKATWYDALSVCEEYSSNLISIHSDKENRIYSNYTTAFNYEAAWIGLFSPQNNAKYSWIDKTPVDYNVVESGGQCAYLYPQYDNPDLFVNF</sequence>
<name>A0A914E7J5_9BILA</name>
<dbReference type="SUPFAM" id="SSF56436">
    <property type="entry name" value="C-type lectin-like"/>
    <property type="match status" value="2"/>
</dbReference>
<feature type="domain" description="C-type lectin" evidence="1">
    <location>
        <begin position="94"/>
        <end position="182"/>
    </location>
</feature>
<evidence type="ECO:0000313" key="3">
    <source>
        <dbReference type="WBParaSite" id="ACRNAN_scaffold588.g11239.t1"/>
    </source>
</evidence>
<keyword evidence="2" id="KW-1185">Reference proteome</keyword>
<dbReference type="Proteomes" id="UP000887540">
    <property type="component" value="Unplaced"/>
</dbReference>
<dbReference type="SMART" id="SM00034">
    <property type="entry name" value="CLECT"/>
    <property type="match status" value="1"/>
</dbReference>
<proteinExistence type="predicted"/>
<organism evidence="2 3">
    <name type="scientific">Acrobeloides nanus</name>
    <dbReference type="NCBI Taxonomy" id="290746"/>
    <lineage>
        <taxon>Eukaryota</taxon>
        <taxon>Metazoa</taxon>
        <taxon>Ecdysozoa</taxon>
        <taxon>Nematoda</taxon>
        <taxon>Chromadorea</taxon>
        <taxon>Rhabditida</taxon>
        <taxon>Tylenchina</taxon>
        <taxon>Cephalobomorpha</taxon>
        <taxon>Cephaloboidea</taxon>
        <taxon>Cephalobidae</taxon>
        <taxon>Acrobeloides</taxon>
    </lineage>
</organism>
<accession>A0A914E7J5</accession>
<dbReference type="CDD" id="cd00037">
    <property type="entry name" value="CLECT"/>
    <property type="match status" value="2"/>
</dbReference>
<dbReference type="PANTHER" id="PTHR22803">
    <property type="entry name" value="MANNOSE, PHOSPHOLIPASE, LECTIN RECEPTOR RELATED"/>
    <property type="match status" value="1"/>
</dbReference>
<dbReference type="AlphaFoldDB" id="A0A914E7J5"/>
<dbReference type="WBParaSite" id="ACRNAN_scaffold588.g11239.t1">
    <property type="protein sequence ID" value="ACRNAN_scaffold588.g11239.t1"/>
    <property type="gene ID" value="ACRNAN_scaffold588.g11239"/>
</dbReference>
<dbReference type="Gene3D" id="3.10.100.10">
    <property type="entry name" value="Mannose-Binding Protein A, subunit A"/>
    <property type="match status" value="2"/>
</dbReference>
<reference evidence="3" key="1">
    <citation type="submission" date="2022-11" db="UniProtKB">
        <authorList>
            <consortium name="WormBaseParasite"/>
        </authorList>
    </citation>
    <scope>IDENTIFICATION</scope>
</reference>
<dbReference type="InterPro" id="IPR016186">
    <property type="entry name" value="C-type_lectin-like/link_sf"/>
</dbReference>
<dbReference type="InterPro" id="IPR016187">
    <property type="entry name" value="CTDL_fold"/>
</dbReference>
<dbReference type="PROSITE" id="PS50041">
    <property type="entry name" value="C_TYPE_LECTIN_2"/>
    <property type="match status" value="2"/>
</dbReference>